<proteinExistence type="predicted"/>
<reference evidence="2 3" key="1">
    <citation type="submission" date="2016-04" db="EMBL/GenBank/DDBJ databases">
        <authorList>
            <person name="Evans L.H."/>
            <person name="Alamgir A."/>
            <person name="Owens N."/>
            <person name="Weber N.D."/>
            <person name="Virtaneva K."/>
            <person name="Barbian K."/>
            <person name="Babar A."/>
            <person name="Rosenke K."/>
        </authorList>
    </citation>
    <scope>NUCLEOTIDE SEQUENCE [LARGE SCALE GENOMIC DNA]</scope>
    <source>
        <strain evidence="3">S5(T) (JCM 30642 \VKM B-2941)</strain>
    </source>
</reference>
<dbReference type="Proteomes" id="UP000195607">
    <property type="component" value="Chromosome I"/>
</dbReference>
<accession>A0A1N5W164</accession>
<feature type="domain" description="Zinc-ribbon" evidence="1">
    <location>
        <begin position="151"/>
        <end position="170"/>
    </location>
</feature>
<organism evidence="2 3">
    <name type="scientific">Cuniculiplasma divulgatum</name>
    <dbReference type="NCBI Taxonomy" id="1673428"/>
    <lineage>
        <taxon>Archaea</taxon>
        <taxon>Methanobacteriati</taxon>
        <taxon>Thermoplasmatota</taxon>
        <taxon>Thermoplasmata</taxon>
        <taxon>Thermoplasmatales</taxon>
        <taxon>Cuniculiplasmataceae</taxon>
        <taxon>Cuniculiplasma</taxon>
    </lineage>
</organism>
<evidence type="ECO:0000313" key="3">
    <source>
        <dbReference type="Proteomes" id="UP000195607"/>
    </source>
</evidence>
<dbReference type="AlphaFoldDB" id="A0A1N5W164"/>
<sequence>MLFDAGEAVLLTEHGVETGNGRERGNLILTNKRIVLETTRESRRMVFVKDKHDIILINIPLSSVLVADRKKDIIFKGHEFRINADGTQYSFRVKEPQLWINQIASAKSGNLTYNQTGTQQQPGVVMQNITPNQQSIPENTEVKNEIIKVRCRQCQALVDENAKFCPSCGSLMG</sequence>
<protein>
    <submittedName>
        <fullName evidence="2">Zinc ribbon domain protein</fullName>
    </submittedName>
</protein>
<gene>
    <name evidence="2" type="ORF">CSP5_1600</name>
</gene>
<evidence type="ECO:0000259" key="1">
    <source>
        <dbReference type="Pfam" id="PF13240"/>
    </source>
</evidence>
<name>A0A1N5W164_9ARCH</name>
<dbReference type="EMBL" id="LT671858">
    <property type="protein sequence ID" value="SIM78699.1"/>
    <property type="molecule type" value="Genomic_DNA"/>
</dbReference>
<dbReference type="GeneID" id="41588841"/>
<dbReference type="InterPro" id="IPR026870">
    <property type="entry name" value="Zinc_ribbon_dom"/>
</dbReference>
<dbReference type="RefSeq" id="WP_172399440.1">
    <property type="nucleotide sequence ID" value="NZ_LT671858.1"/>
</dbReference>
<dbReference type="Pfam" id="PF13240">
    <property type="entry name" value="Zn_Ribbon_1"/>
    <property type="match status" value="1"/>
</dbReference>
<evidence type="ECO:0000313" key="2">
    <source>
        <dbReference type="EMBL" id="SIM78699.1"/>
    </source>
</evidence>